<dbReference type="PaxDb" id="55529-EKX39079"/>
<reference evidence="2 4" key="1">
    <citation type="journal article" date="2012" name="Nature">
        <title>Algal genomes reveal evolutionary mosaicism and the fate of nucleomorphs.</title>
        <authorList>
            <consortium name="DOE Joint Genome Institute"/>
            <person name="Curtis B.A."/>
            <person name="Tanifuji G."/>
            <person name="Burki F."/>
            <person name="Gruber A."/>
            <person name="Irimia M."/>
            <person name="Maruyama S."/>
            <person name="Arias M.C."/>
            <person name="Ball S.G."/>
            <person name="Gile G.H."/>
            <person name="Hirakawa Y."/>
            <person name="Hopkins J.F."/>
            <person name="Kuo A."/>
            <person name="Rensing S.A."/>
            <person name="Schmutz J."/>
            <person name="Symeonidi A."/>
            <person name="Elias M."/>
            <person name="Eveleigh R.J."/>
            <person name="Herman E.K."/>
            <person name="Klute M.J."/>
            <person name="Nakayama T."/>
            <person name="Obornik M."/>
            <person name="Reyes-Prieto A."/>
            <person name="Armbrust E.V."/>
            <person name="Aves S.J."/>
            <person name="Beiko R.G."/>
            <person name="Coutinho P."/>
            <person name="Dacks J.B."/>
            <person name="Durnford D.G."/>
            <person name="Fast N.M."/>
            <person name="Green B.R."/>
            <person name="Grisdale C.J."/>
            <person name="Hempel F."/>
            <person name="Henrissat B."/>
            <person name="Hoppner M.P."/>
            <person name="Ishida K."/>
            <person name="Kim E."/>
            <person name="Koreny L."/>
            <person name="Kroth P.G."/>
            <person name="Liu Y."/>
            <person name="Malik S.B."/>
            <person name="Maier U.G."/>
            <person name="McRose D."/>
            <person name="Mock T."/>
            <person name="Neilson J.A."/>
            <person name="Onodera N.T."/>
            <person name="Poole A.M."/>
            <person name="Pritham E.J."/>
            <person name="Richards T.A."/>
            <person name="Rocap G."/>
            <person name="Roy S.W."/>
            <person name="Sarai C."/>
            <person name="Schaack S."/>
            <person name="Shirato S."/>
            <person name="Slamovits C.H."/>
            <person name="Spencer D.F."/>
            <person name="Suzuki S."/>
            <person name="Worden A.Z."/>
            <person name="Zauner S."/>
            <person name="Barry K."/>
            <person name="Bell C."/>
            <person name="Bharti A.K."/>
            <person name="Crow J.A."/>
            <person name="Grimwood J."/>
            <person name="Kramer R."/>
            <person name="Lindquist E."/>
            <person name="Lucas S."/>
            <person name="Salamov A."/>
            <person name="McFadden G.I."/>
            <person name="Lane C.E."/>
            <person name="Keeling P.J."/>
            <person name="Gray M.W."/>
            <person name="Grigoriev I.V."/>
            <person name="Archibald J.M."/>
        </authorList>
    </citation>
    <scope>NUCLEOTIDE SEQUENCE</scope>
    <source>
        <strain evidence="2 4">CCMP2712</strain>
    </source>
</reference>
<accession>L1IT51</accession>
<keyword evidence="4" id="KW-1185">Reference proteome</keyword>
<dbReference type="EMBL" id="JH993042">
    <property type="protein sequence ID" value="EKX39079.1"/>
    <property type="molecule type" value="Genomic_DNA"/>
</dbReference>
<proteinExistence type="predicted"/>
<protein>
    <submittedName>
        <fullName evidence="2 3">Uncharacterized protein</fullName>
    </submittedName>
</protein>
<reference evidence="4" key="2">
    <citation type="submission" date="2012-11" db="EMBL/GenBank/DDBJ databases">
        <authorList>
            <person name="Kuo A."/>
            <person name="Curtis B.A."/>
            <person name="Tanifuji G."/>
            <person name="Burki F."/>
            <person name="Gruber A."/>
            <person name="Irimia M."/>
            <person name="Maruyama S."/>
            <person name="Arias M.C."/>
            <person name="Ball S.G."/>
            <person name="Gile G.H."/>
            <person name="Hirakawa Y."/>
            <person name="Hopkins J.F."/>
            <person name="Rensing S.A."/>
            <person name="Schmutz J."/>
            <person name="Symeonidi A."/>
            <person name="Elias M."/>
            <person name="Eveleigh R.J."/>
            <person name="Herman E.K."/>
            <person name="Klute M.J."/>
            <person name="Nakayama T."/>
            <person name="Obornik M."/>
            <person name="Reyes-Prieto A."/>
            <person name="Armbrust E.V."/>
            <person name="Aves S.J."/>
            <person name="Beiko R.G."/>
            <person name="Coutinho P."/>
            <person name="Dacks J.B."/>
            <person name="Durnford D.G."/>
            <person name="Fast N.M."/>
            <person name="Green B.R."/>
            <person name="Grisdale C."/>
            <person name="Hempe F."/>
            <person name="Henrissat B."/>
            <person name="Hoppner M.P."/>
            <person name="Ishida K.-I."/>
            <person name="Kim E."/>
            <person name="Koreny L."/>
            <person name="Kroth P.G."/>
            <person name="Liu Y."/>
            <person name="Malik S.-B."/>
            <person name="Maier U.G."/>
            <person name="McRose D."/>
            <person name="Mock T."/>
            <person name="Neilson J.A."/>
            <person name="Onodera N.T."/>
            <person name="Poole A.M."/>
            <person name="Pritham E.J."/>
            <person name="Richards T.A."/>
            <person name="Rocap G."/>
            <person name="Roy S.W."/>
            <person name="Sarai C."/>
            <person name="Schaack S."/>
            <person name="Shirato S."/>
            <person name="Slamovits C.H."/>
            <person name="Spencer D.F."/>
            <person name="Suzuki S."/>
            <person name="Worden A.Z."/>
            <person name="Zauner S."/>
            <person name="Barry K."/>
            <person name="Bell C."/>
            <person name="Bharti A.K."/>
            <person name="Crow J.A."/>
            <person name="Grimwood J."/>
            <person name="Kramer R."/>
            <person name="Lindquist E."/>
            <person name="Lucas S."/>
            <person name="Salamov A."/>
            <person name="McFadden G.I."/>
            <person name="Lane C.E."/>
            <person name="Keeling P.J."/>
            <person name="Gray M.W."/>
            <person name="Grigoriev I.V."/>
            <person name="Archibald J.M."/>
        </authorList>
    </citation>
    <scope>NUCLEOTIDE SEQUENCE</scope>
    <source>
        <strain evidence="4">CCMP2712</strain>
    </source>
</reference>
<feature type="region of interest" description="Disordered" evidence="1">
    <location>
        <begin position="1"/>
        <end position="33"/>
    </location>
</feature>
<dbReference type="Proteomes" id="UP000011087">
    <property type="component" value="Unassembled WGS sequence"/>
</dbReference>
<dbReference type="RefSeq" id="XP_005826059.1">
    <property type="nucleotide sequence ID" value="XM_005826002.1"/>
</dbReference>
<dbReference type="GeneID" id="17295894"/>
<dbReference type="KEGG" id="gtt:GUITHDRAFT_114735"/>
<organism evidence="2">
    <name type="scientific">Guillardia theta (strain CCMP2712)</name>
    <name type="common">Cryptophyte</name>
    <dbReference type="NCBI Taxonomy" id="905079"/>
    <lineage>
        <taxon>Eukaryota</taxon>
        <taxon>Cryptophyceae</taxon>
        <taxon>Pyrenomonadales</taxon>
        <taxon>Geminigeraceae</taxon>
        <taxon>Guillardia</taxon>
    </lineage>
</organism>
<sequence length="376" mass="41756">MISLKNNSNQEGASKLSPAPQERSGATEEKFLTPGISTYFKDSQLESFQPDVVATDRAVATLGLAMRKLQKELKMLGNELRGSSKSPRTEAQMTMSDTCGPEDCLNLSNSQPCDVSTSSLRVCPGTAKKGEQEWRISSDFTQDLDASVQEDSPSMPCAHDQISESTALQNELNGRTAEVQALSSHLTLVTQAFKRLLASKDEEIANLKGMLQIRKNGNLLPVMHAARDALREKDIQIKDLQQAHLQHISELEKKHFEEIRRLQTGTQPRRSQETQCSLDDGETITSVGRLATVYNSELMRHAQRAEELQRLVDSQRLQLNRMHHVSQESIYAKFTKMTADGSKKEAVDPPGWVTIKAGISETKILGDFSGPKRFST</sequence>
<evidence type="ECO:0000256" key="1">
    <source>
        <dbReference type="SAM" id="MobiDB-lite"/>
    </source>
</evidence>
<name>L1IT51_GUITC</name>
<evidence type="ECO:0000313" key="4">
    <source>
        <dbReference type="Proteomes" id="UP000011087"/>
    </source>
</evidence>
<evidence type="ECO:0000313" key="2">
    <source>
        <dbReference type="EMBL" id="EKX39079.1"/>
    </source>
</evidence>
<dbReference type="EnsemblProtists" id="EKX39079">
    <property type="protein sequence ID" value="EKX39079"/>
    <property type="gene ID" value="GUITHDRAFT_114735"/>
</dbReference>
<gene>
    <name evidence="2" type="ORF">GUITHDRAFT_114735</name>
</gene>
<feature type="compositionally biased region" description="Polar residues" evidence="1">
    <location>
        <begin position="1"/>
        <end position="12"/>
    </location>
</feature>
<dbReference type="AlphaFoldDB" id="L1IT51"/>
<evidence type="ECO:0000313" key="3">
    <source>
        <dbReference type="EnsemblProtists" id="EKX39079"/>
    </source>
</evidence>
<reference evidence="3" key="3">
    <citation type="submission" date="2016-03" db="UniProtKB">
        <authorList>
            <consortium name="EnsemblProtists"/>
        </authorList>
    </citation>
    <scope>IDENTIFICATION</scope>
</reference>
<dbReference type="HOGENOM" id="CLU_736623_0_0_1"/>